<feature type="domain" description="TonB-dependent receptor plug" evidence="16">
    <location>
        <begin position="115"/>
        <end position="221"/>
    </location>
</feature>
<gene>
    <name evidence="17" type="ORF">HNQ88_001989</name>
</gene>
<dbReference type="SUPFAM" id="SSF49464">
    <property type="entry name" value="Carboxypeptidase regulatory domain-like"/>
    <property type="match status" value="1"/>
</dbReference>
<keyword evidence="4" id="KW-0410">Iron transport</keyword>
<organism evidence="17 18">
    <name type="scientific">Aureibacter tunicatorum</name>
    <dbReference type="NCBI Taxonomy" id="866807"/>
    <lineage>
        <taxon>Bacteria</taxon>
        <taxon>Pseudomonadati</taxon>
        <taxon>Bacteroidota</taxon>
        <taxon>Cytophagia</taxon>
        <taxon>Cytophagales</taxon>
        <taxon>Persicobacteraceae</taxon>
        <taxon>Aureibacter</taxon>
    </lineage>
</organism>
<keyword evidence="18" id="KW-1185">Reference proteome</keyword>
<keyword evidence="8" id="KW-0406">Ion transport</keyword>
<dbReference type="EMBL" id="JAVDQD010000002">
    <property type="protein sequence ID" value="MDR6238952.1"/>
    <property type="molecule type" value="Genomic_DNA"/>
</dbReference>
<name>A0AAE3XLA0_9BACT</name>
<evidence type="ECO:0000256" key="2">
    <source>
        <dbReference type="ARBA" id="ARBA00022448"/>
    </source>
</evidence>
<evidence type="ECO:0000256" key="4">
    <source>
        <dbReference type="ARBA" id="ARBA00022496"/>
    </source>
</evidence>
<dbReference type="Pfam" id="PF00593">
    <property type="entry name" value="TonB_dep_Rec_b-barrel"/>
    <property type="match status" value="1"/>
</dbReference>
<evidence type="ECO:0000256" key="7">
    <source>
        <dbReference type="ARBA" id="ARBA00023004"/>
    </source>
</evidence>
<evidence type="ECO:0000256" key="1">
    <source>
        <dbReference type="ARBA" id="ARBA00004571"/>
    </source>
</evidence>
<dbReference type="Pfam" id="PF13715">
    <property type="entry name" value="CarbopepD_reg_2"/>
    <property type="match status" value="1"/>
</dbReference>
<dbReference type="InterPro" id="IPR037066">
    <property type="entry name" value="Plug_dom_sf"/>
</dbReference>
<comment type="similarity">
    <text evidence="12 13">Belongs to the TonB-dependent receptor family.</text>
</comment>
<keyword evidence="9 13" id="KW-0798">TonB box</keyword>
<dbReference type="PANTHER" id="PTHR32552:SF68">
    <property type="entry name" value="FERRICHROME OUTER MEMBRANE TRANSPORTER_PHAGE RECEPTOR"/>
    <property type="match status" value="1"/>
</dbReference>
<dbReference type="SUPFAM" id="SSF56935">
    <property type="entry name" value="Porins"/>
    <property type="match status" value="1"/>
</dbReference>
<dbReference type="AlphaFoldDB" id="A0AAE3XLA0"/>
<keyword evidence="10 12" id="KW-0472">Membrane</keyword>
<sequence length="760" mass="86209">MKYIYLSILMCLLGQASYAQFEVKGRVADLETEEPLIGVSVYYDSLGQKSGVMTDLYGNFTIQVPNREILLHFVMMGYDNKEMRSKNSSLVLMKASSIGLQEVLVTGNRDERRRDELPMAISKIGSDDIDKFKPNSLDQVLNTIPGVHMVDLGNEQHMMSIRQPISTKSLFLYLEDGLPIRPTGNFNHNAMLEMDMAMMDRIEVVRGPASSIYGSEAIGGAINLITTKPTHSPEARFGVRISDQGYARTDFKATGTQGRLGVAIGGYLARQKDGYREYSDMEKNAITANLTYALSNKTDVSAGMTWVDYRADMAGSIDSAGFFANEFKSLHRFTERDVNALRVKTRVDHRWSESGKTSFTFQYRNNTTDQIPSYRLSPRHNNGEINSNSFSSYVGLIQHTQEFNLLQGAILTGGVSFDNSPMAYEAYLIKVNKSEDGIFESYEETDSLLTDYEVDVRNMAAYTNFELKFTSRLQVSLGLRLDRFVYDYRNFLSKESFSGAPNSKDVFRSFSPRVGVIYNFTNDFGMFGNYSRGFVPPSVGELYRGVKVPELKPAKFDNFELGGWRSFLSNKLILDFAMYAMIGHDEIISVRLEDDSFINRNAGKTLHYGLEYSVKYKPVEQLALRASGSNSVHRYMEYVEKGNDFGWNEMPGAPSWIFNAGIDYRPVIVKGLKFSFEWQRVSSYFMDQENSEEYEGYNLLNARASYTFKFVEVWGNIMNITDELYATRASLSYGRKQYTPGLPRTFQVGLNINVGKRKRL</sequence>
<evidence type="ECO:0000256" key="5">
    <source>
        <dbReference type="ARBA" id="ARBA00022692"/>
    </source>
</evidence>
<accession>A0AAE3XLA0</accession>
<dbReference type="PROSITE" id="PS52016">
    <property type="entry name" value="TONB_DEPENDENT_REC_3"/>
    <property type="match status" value="1"/>
</dbReference>
<reference evidence="17" key="1">
    <citation type="submission" date="2023-07" db="EMBL/GenBank/DDBJ databases">
        <title>Genomic Encyclopedia of Type Strains, Phase IV (KMG-IV): sequencing the most valuable type-strain genomes for metagenomic binning, comparative biology and taxonomic classification.</title>
        <authorList>
            <person name="Goeker M."/>
        </authorList>
    </citation>
    <scope>NUCLEOTIDE SEQUENCE</scope>
    <source>
        <strain evidence="17">DSM 26174</strain>
    </source>
</reference>
<protein>
    <submittedName>
        <fullName evidence="17">Outer membrane receptor protein involved in Fe transport</fullName>
    </submittedName>
</protein>
<keyword evidence="6 14" id="KW-0732">Signal</keyword>
<evidence type="ECO:0000256" key="14">
    <source>
        <dbReference type="SAM" id="SignalP"/>
    </source>
</evidence>
<evidence type="ECO:0000259" key="16">
    <source>
        <dbReference type="Pfam" id="PF07715"/>
    </source>
</evidence>
<feature type="chain" id="PRO_5042266094" evidence="14">
    <location>
        <begin position="22"/>
        <end position="760"/>
    </location>
</feature>
<dbReference type="InterPro" id="IPR000531">
    <property type="entry name" value="Beta-barrel_TonB"/>
</dbReference>
<evidence type="ECO:0000256" key="10">
    <source>
        <dbReference type="ARBA" id="ARBA00023136"/>
    </source>
</evidence>
<comment type="caution">
    <text evidence="17">The sequence shown here is derived from an EMBL/GenBank/DDBJ whole genome shotgun (WGS) entry which is preliminary data.</text>
</comment>
<evidence type="ECO:0000259" key="15">
    <source>
        <dbReference type="Pfam" id="PF00593"/>
    </source>
</evidence>
<dbReference type="InterPro" id="IPR036942">
    <property type="entry name" value="Beta-barrel_TonB_sf"/>
</dbReference>
<dbReference type="Pfam" id="PF07715">
    <property type="entry name" value="Plug"/>
    <property type="match status" value="1"/>
</dbReference>
<evidence type="ECO:0000256" key="11">
    <source>
        <dbReference type="ARBA" id="ARBA00023237"/>
    </source>
</evidence>
<dbReference type="GO" id="GO:0015344">
    <property type="term" value="F:siderophore uptake transmembrane transporter activity"/>
    <property type="evidence" value="ECO:0007669"/>
    <property type="project" value="TreeGrafter"/>
</dbReference>
<evidence type="ECO:0000256" key="9">
    <source>
        <dbReference type="ARBA" id="ARBA00023077"/>
    </source>
</evidence>
<dbReference type="RefSeq" id="WP_309938459.1">
    <property type="nucleotide sequence ID" value="NZ_AP025305.1"/>
</dbReference>
<evidence type="ECO:0000256" key="3">
    <source>
        <dbReference type="ARBA" id="ARBA00022452"/>
    </source>
</evidence>
<feature type="signal peptide" evidence="14">
    <location>
        <begin position="1"/>
        <end position="21"/>
    </location>
</feature>
<proteinExistence type="inferred from homology"/>
<dbReference type="Proteomes" id="UP001185092">
    <property type="component" value="Unassembled WGS sequence"/>
</dbReference>
<keyword evidence="5 12" id="KW-0812">Transmembrane</keyword>
<dbReference type="CDD" id="cd01347">
    <property type="entry name" value="ligand_gated_channel"/>
    <property type="match status" value="1"/>
</dbReference>
<keyword evidence="7" id="KW-0408">Iron</keyword>
<dbReference type="Gene3D" id="2.40.170.20">
    <property type="entry name" value="TonB-dependent receptor, beta-barrel domain"/>
    <property type="match status" value="1"/>
</dbReference>
<keyword evidence="3 12" id="KW-1134">Transmembrane beta strand</keyword>
<keyword evidence="17" id="KW-0675">Receptor</keyword>
<dbReference type="InterPro" id="IPR008969">
    <property type="entry name" value="CarboxyPept-like_regulatory"/>
</dbReference>
<evidence type="ECO:0000313" key="17">
    <source>
        <dbReference type="EMBL" id="MDR6238952.1"/>
    </source>
</evidence>
<evidence type="ECO:0000256" key="8">
    <source>
        <dbReference type="ARBA" id="ARBA00023065"/>
    </source>
</evidence>
<evidence type="ECO:0000313" key="18">
    <source>
        <dbReference type="Proteomes" id="UP001185092"/>
    </source>
</evidence>
<dbReference type="Gene3D" id="2.170.130.10">
    <property type="entry name" value="TonB-dependent receptor, plug domain"/>
    <property type="match status" value="1"/>
</dbReference>
<evidence type="ECO:0000256" key="6">
    <source>
        <dbReference type="ARBA" id="ARBA00022729"/>
    </source>
</evidence>
<dbReference type="InterPro" id="IPR039426">
    <property type="entry name" value="TonB-dep_rcpt-like"/>
</dbReference>
<comment type="subcellular location">
    <subcellularLocation>
        <location evidence="1 12">Cell outer membrane</location>
        <topology evidence="1 12">Multi-pass membrane protein</topology>
    </subcellularLocation>
</comment>
<dbReference type="PANTHER" id="PTHR32552">
    <property type="entry name" value="FERRICHROME IRON RECEPTOR-RELATED"/>
    <property type="match status" value="1"/>
</dbReference>
<dbReference type="GO" id="GO:0009279">
    <property type="term" value="C:cell outer membrane"/>
    <property type="evidence" value="ECO:0007669"/>
    <property type="project" value="UniProtKB-SubCell"/>
</dbReference>
<keyword evidence="11 12" id="KW-0998">Cell outer membrane</keyword>
<feature type="domain" description="TonB-dependent receptor-like beta-barrel" evidence="15">
    <location>
        <begin position="296"/>
        <end position="719"/>
    </location>
</feature>
<evidence type="ECO:0000256" key="12">
    <source>
        <dbReference type="PROSITE-ProRule" id="PRU01360"/>
    </source>
</evidence>
<dbReference type="InterPro" id="IPR012910">
    <property type="entry name" value="Plug_dom"/>
</dbReference>
<keyword evidence="2 12" id="KW-0813">Transport</keyword>
<evidence type="ECO:0000256" key="13">
    <source>
        <dbReference type="RuleBase" id="RU003357"/>
    </source>
</evidence>